<evidence type="ECO:0000313" key="7">
    <source>
        <dbReference type="Proteomes" id="UP000308267"/>
    </source>
</evidence>
<dbReference type="CDD" id="cd00042">
    <property type="entry name" value="CY"/>
    <property type="match status" value="1"/>
</dbReference>
<evidence type="ECO:0000256" key="3">
    <source>
        <dbReference type="ARBA" id="ARBA00022704"/>
    </source>
</evidence>
<protein>
    <recommendedName>
        <fullName evidence="8">Cystatin domain-containing protein</fullName>
    </recommendedName>
</protein>
<evidence type="ECO:0000256" key="2">
    <source>
        <dbReference type="ARBA" id="ARBA00022690"/>
    </source>
</evidence>
<sequence length="1251" mass="143625">MFGIATPLILAASYLLTSVSQHAGDRQPISSEEFTSEEFGKLVEETNYWCNFATNHEKWYSLEGILDGTKNVVSGITYELHIRQRGTQCTRQEMLERGSNGTGSVCTVQNNESVAVCSVKARQKPWANSTEITVRDIWLVDVIDEFSSETVRQLDILSLSFGWMMRYAKMRLGDHGVDENSYEITTATQSLRQRRGQYARYLEVTMTKMTCRSSDPMITQDSYDVWTECPREIEDEIQCTLKLNEDTYGGPNFTDCKSVPSAFRGAWRSGPHGVLKVSPSCCDFESKCNKSNSPNAEIYAMMNFVRSDVRVLSADEINDTPFQGLLSRVVLEYNRESKLEYIYMFRMVSDVKFQSEPVRRITFLLWLGETSCKKPDANLTFGITLFPNCTNIERELFSGRTEQCEVTVTNIVSGNGINETVAFDRCKTVTNFKKSLLMRKQHVKRGTKSYEISMDIARQAVVRYNSESSDLYEYQLEDIQNVAVANGRLYTMNITIKAVSWKDGTNSTTVKPQMQQYMHCTVSSLIKPGSSNHEVNITGCWRRVTLGLAVTQRTHLPPPSKWMESQQEEILETASSTHSESAEDAQEPDTDYQSDDLEVKIGENEFVSFMQHAEVNRNDHANYQCGVHGLKQKGQLLKRINRTWDKKSSPFVEKIYLSGAPNLLSEDQRFWEFRIKLRDIVREFNSMLNDSFYHRLFRIESSAAKVGGDEVSYTLYLQRTGCLKDKYEPWQPEQEPHVCGKLNITHYTVCTVKMWKMPWGNFTKIDLKKCLLSIVDNPIPVQSISNDFQASAVFKQLFSDASAIYRSESDDRMLYRQQLADHIIRATETPNQIEFNLILSPTNCRKWDDVGHFLRDRQDQCKGVQSPQNFVRCKVNFTESDKEQEMEVRNCDYVYCGSYQPRRPQHAREVATEHFQEVINNAVSLFNNGVDSPYWYNIFTIEDPAIEYISGPQYTFILHMLPKTCRTPSSKQSESLKFCKKSKPEYMVSCHVRYWQRSWITFHETTDIQDCDLIPIKSTSSNGEQMKVDRKLSEELNMQCVNSREERLVKLFTDQMNLGQQYEVMEVDQVEESPAPGKRLTFTLYFKPKATGQNCSGIDQRTCPPDIHFYVCKGSYWWKDWKPEERLEISLCKKISKPATLNGKTTADSASSNTELKEMISKVLALNDKKPVKVKAFAQKNVQRETEADNKKTLEGDLREKPNSCKGACIQQKSRRQVVKKSGRGNTMKRTAATKTRHRDPAATPKQTANR</sequence>
<dbReference type="SUPFAM" id="SSF54403">
    <property type="entry name" value="Cystatin/monellin"/>
    <property type="match status" value="4"/>
</dbReference>
<evidence type="ECO:0000313" key="6">
    <source>
        <dbReference type="EMBL" id="TGZ75900.1"/>
    </source>
</evidence>
<comment type="caution">
    <text evidence="6">The sequence shown here is derived from an EMBL/GenBank/DDBJ whole genome shotgun (WGS) entry which is preliminary data.</text>
</comment>
<evidence type="ECO:0000256" key="5">
    <source>
        <dbReference type="SAM" id="SignalP"/>
    </source>
</evidence>
<feature type="region of interest" description="Disordered" evidence="4">
    <location>
        <begin position="556"/>
        <end position="593"/>
    </location>
</feature>
<dbReference type="Proteomes" id="UP000308267">
    <property type="component" value="Unassembled WGS sequence"/>
</dbReference>
<dbReference type="EMBL" id="SJOL01000240">
    <property type="protein sequence ID" value="TGZ75900.1"/>
    <property type="molecule type" value="Genomic_DNA"/>
</dbReference>
<reference evidence="6 7" key="1">
    <citation type="journal article" date="2019" name="BMC Genomics">
        <title>New insights from Opisthorchis felineus genome: update on genomics of the epidemiologically important liver flukes.</title>
        <authorList>
            <person name="Ershov N.I."/>
            <person name="Mordvinov V.A."/>
            <person name="Prokhortchouk E.B."/>
            <person name="Pakharukova M.Y."/>
            <person name="Gunbin K.V."/>
            <person name="Ustyantsev K."/>
            <person name="Genaev M.A."/>
            <person name="Blinov A.G."/>
            <person name="Mazur A."/>
            <person name="Boulygina E."/>
            <person name="Tsygankova S."/>
            <person name="Khrameeva E."/>
            <person name="Chekanov N."/>
            <person name="Fan G."/>
            <person name="Xiao A."/>
            <person name="Zhang H."/>
            <person name="Xu X."/>
            <person name="Yang H."/>
            <person name="Solovyev V."/>
            <person name="Lee S.M."/>
            <person name="Liu X."/>
            <person name="Afonnikov D.A."/>
            <person name="Skryabin K.G."/>
        </authorList>
    </citation>
    <scope>NUCLEOTIDE SEQUENCE [LARGE SCALE GENOMIC DNA]</scope>
    <source>
        <strain evidence="6">AK-0245</strain>
        <tissue evidence="6">Whole organism</tissue>
    </source>
</reference>
<dbReference type="GO" id="GO:0005615">
    <property type="term" value="C:extracellular space"/>
    <property type="evidence" value="ECO:0007669"/>
    <property type="project" value="TreeGrafter"/>
</dbReference>
<keyword evidence="3" id="KW-0789">Thiol protease inhibitor</keyword>
<dbReference type="GO" id="GO:0031982">
    <property type="term" value="C:vesicle"/>
    <property type="evidence" value="ECO:0007669"/>
    <property type="project" value="TreeGrafter"/>
</dbReference>
<dbReference type="InterPro" id="IPR000010">
    <property type="entry name" value="Cystatin_dom"/>
</dbReference>
<feature type="compositionally biased region" description="Basic and acidic residues" evidence="4">
    <location>
        <begin position="1183"/>
        <end position="1203"/>
    </location>
</feature>
<dbReference type="PANTHER" id="PTHR46186:SF2">
    <property type="entry name" value="CYSTATIN"/>
    <property type="match status" value="1"/>
</dbReference>
<dbReference type="GO" id="GO:0004869">
    <property type="term" value="F:cysteine-type endopeptidase inhibitor activity"/>
    <property type="evidence" value="ECO:0007669"/>
    <property type="project" value="UniProtKB-KW"/>
</dbReference>
<evidence type="ECO:0008006" key="8">
    <source>
        <dbReference type="Google" id="ProtNLM"/>
    </source>
</evidence>
<dbReference type="AlphaFoldDB" id="A0A4S2MGF6"/>
<gene>
    <name evidence="6" type="ORF">CRM22_000138</name>
</gene>
<proteinExistence type="inferred from homology"/>
<dbReference type="GO" id="GO:0005737">
    <property type="term" value="C:cytoplasm"/>
    <property type="evidence" value="ECO:0007669"/>
    <property type="project" value="TreeGrafter"/>
</dbReference>
<organism evidence="6 7">
    <name type="scientific">Opisthorchis felineus</name>
    <dbReference type="NCBI Taxonomy" id="147828"/>
    <lineage>
        <taxon>Eukaryota</taxon>
        <taxon>Metazoa</taxon>
        <taxon>Spiralia</taxon>
        <taxon>Lophotrochozoa</taxon>
        <taxon>Platyhelminthes</taxon>
        <taxon>Trematoda</taxon>
        <taxon>Digenea</taxon>
        <taxon>Opisthorchiida</taxon>
        <taxon>Opisthorchiata</taxon>
        <taxon>Opisthorchiidae</taxon>
        <taxon>Opisthorchis</taxon>
    </lineage>
</organism>
<comment type="similarity">
    <text evidence="1">Belongs to the cystatin family.</text>
</comment>
<accession>A0A4S2MGF6</accession>
<dbReference type="PANTHER" id="PTHR46186">
    <property type="entry name" value="CYSTATIN"/>
    <property type="match status" value="1"/>
</dbReference>
<feature type="chain" id="PRO_5020489935" description="Cystatin domain-containing protein" evidence="5">
    <location>
        <begin position="22"/>
        <end position="1251"/>
    </location>
</feature>
<keyword evidence="2" id="KW-0646">Protease inhibitor</keyword>
<name>A0A4S2MGF6_OPIFE</name>
<evidence type="ECO:0000256" key="4">
    <source>
        <dbReference type="SAM" id="MobiDB-lite"/>
    </source>
</evidence>
<feature type="signal peptide" evidence="5">
    <location>
        <begin position="1"/>
        <end position="21"/>
    </location>
</feature>
<dbReference type="Gene3D" id="3.10.450.10">
    <property type="match status" value="5"/>
</dbReference>
<dbReference type="InterPro" id="IPR046350">
    <property type="entry name" value="Cystatin_sf"/>
</dbReference>
<feature type="region of interest" description="Disordered" evidence="4">
    <location>
        <begin position="1183"/>
        <end position="1251"/>
    </location>
</feature>
<dbReference type="STRING" id="147828.A0A4S2MGF6"/>
<keyword evidence="7" id="KW-1185">Reference proteome</keyword>
<keyword evidence="5" id="KW-0732">Signal</keyword>
<evidence type="ECO:0000256" key="1">
    <source>
        <dbReference type="ARBA" id="ARBA00009403"/>
    </source>
</evidence>
<feature type="compositionally biased region" description="Acidic residues" evidence="4">
    <location>
        <begin position="582"/>
        <end position="593"/>
    </location>
</feature>
<feature type="compositionally biased region" description="Basic residues" evidence="4">
    <location>
        <begin position="1213"/>
        <end position="1223"/>
    </location>
</feature>